<evidence type="ECO:0000313" key="2">
    <source>
        <dbReference type="EMBL" id="CAE8638419.1"/>
    </source>
</evidence>
<sequence length="574" mass="65314">MDTKDVARLIVIACITGGVPLHFLDNFYLRKAFEVVQLNVAGRAPFVPTSASTAYAMRDLEAVRAADNTRKWAEQSGFGTLALDGRLMSEGRYKECMLNCAFVSRGQEHYMRSEDMSGVFKDTANVSEFVEASFAEGENRNHPHPAPSIHAKHVAAVCLDQPAVNVAALKLLREKWPNIADIPCQFHGLDGIIGHLVVKIGVLSCTRVMCKVETRFFNNQSRVRSEMRMIQKRRVQRKADATGRKVRMYNFIKPRKSRSYPILQTVKRCLQLNSNAAAFFKGEKAQELAGNHKHFAAMKRFCCTNRALSLRRIRVFYDLLGPVLRKMRLVDTTRTSSFPQTMLRLCDLKGKMTDAWLERRSDFDCIKPGCEDEYTKNLRTITKECNTSFKKMVNHWVLAAHLVDQFHIELYAVEVAGHGPLGLEEDFSTDETMPASLDDPKVHRTFAFYARRAMYTIIEISMAKARRQLDQYLGQHGVFDKRKAVARGFWEDAKFDAMKDDARGRETPLWTLWARDEMNAPELQAIMQQLASIWPAQSASERANALVKHVTGDPTQNSFSMKARVHCCQIADHY</sequence>
<dbReference type="Proteomes" id="UP000654075">
    <property type="component" value="Unassembled WGS sequence"/>
</dbReference>
<evidence type="ECO:0000313" key="3">
    <source>
        <dbReference type="Proteomes" id="UP000654075"/>
    </source>
</evidence>
<protein>
    <submittedName>
        <fullName evidence="2">Uncharacterized protein</fullName>
    </submittedName>
</protein>
<comment type="caution">
    <text evidence="2">The sequence shown here is derived from an EMBL/GenBank/DDBJ whole genome shotgun (WGS) entry which is preliminary data.</text>
</comment>
<dbReference type="OrthoDB" id="435081at2759"/>
<accession>A0A813HIV3</accession>
<organism evidence="2 3">
    <name type="scientific">Polarella glacialis</name>
    <name type="common">Dinoflagellate</name>
    <dbReference type="NCBI Taxonomy" id="89957"/>
    <lineage>
        <taxon>Eukaryota</taxon>
        <taxon>Sar</taxon>
        <taxon>Alveolata</taxon>
        <taxon>Dinophyceae</taxon>
        <taxon>Suessiales</taxon>
        <taxon>Suessiaceae</taxon>
        <taxon>Polarella</taxon>
    </lineage>
</organism>
<keyword evidence="1" id="KW-0472">Membrane</keyword>
<feature type="transmembrane region" description="Helical" evidence="1">
    <location>
        <begin position="6"/>
        <end position="24"/>
    </location>
</feature>
<gene>
    <name evidence="2" type="ORF">PGLA1383_LOCUS53599</name>
</gene>
<name>A0A813HIV3_POLGL</name>
<dbReference type="AlphaFoldDB" id="A0A813HIV3"/>
<reference evidence="2" key="1">
    <citation type="submission" date="2021-02" db="EMBL/GenBank/DDBJ databases">
        <authorList>
            <person name="Dougan E. K."/>
            <person name="Rhodes N."/>
            <person name="Thang M."/>
            <person name="Chan C."/>
        </authorList>
    </citation>
    <scope>NUCLEOTIDE SEQUENCE</scope>
</reference>
<proteinExistence type="predicted"/>
<keyword evidence="3" id="KW-1185">Reference proteome</keyword>
<keyword evidence="1" id="KW-1133">Transmembrane helix</keyword>
<dbReference type="EMBL" id="CAJNNV010031953">
    <property type="protein sequence ID" value="CAE8638419.1"/>
    <property type="molecule type" value="Genomic_DNA"/>
</dbReference>
<evidence type="ECO:0000256" key="1">
    <source>
        <dbReference type="SAM" id="Phobius"/>
    </source>
</evidence>
<keyword evidence="1" id="KW-0812">Transmembrane</keyword>